<accession>A0A6G5RR10</accession>
<organism evidence="1 2">
    <name type="scientific">Streptomyces hawaiiensis</name>
    <dbReference type="NCBI Taxonomy" id="67305"/>
    <lineage>
        <taxon>Bacteria</taxon>
        <taxon>Bacillati</taxon>
        <taxon>Actinomycetota</taxon>
        <taxon>Actinomycetes</taxon>
        <taxon>Kitasatosporales</taxon>
        <taxon>Streptomycetaceae</taxon>
        <taxon>Streptomyces</taxon>
    </lineage>
</organism>
<reference evidence="1 2" key="1">
    <citation type="submission" date="2017-06" db="EMBL/GenBank/DDBJ databases">
        <title>Complete Genome Sequence of Streptomyces hawaiiensis NRRL 15010 and insights into acyldepsipeptides biosynthesis.</title>
        <authorList>
            <person name="Mariita R.M."/>
            <person name="Sello J.K."/>
        </authorList>
    </citation>
    <scope>NUCLEOTIDE SEQUENCE [LARGE SCALE GENOMIC DNA]</scope>
    <source>
        <strain evidence="1 2">ATCC 12236</strain>
    </source>
</reference>
<dbReference type="Proteomes" id="UP000495940">
    <property type="component" value="Chromosome"/>
</dbReference>
<dbReference type="KEGG" id="shaw:CEB94_40265"/>
<proteinExistence type="predicted"/>
<name>A0A6G5RR10_9ACTN</name>
<dbReference type="RefSeq" id="WP_175436745.1">
    <property type="nucleotide sequence ID" value="NZ_CP021978.1"/>
</dbReference>
<keyword evidence="2" id="KW-1185">Reference proteome</keyword>
<protein>
    <submittedName>
        <fullName evidence="1">Uncharacterized protein</fullName>
    </submittedName>
</protein>
<evidence type="ECO:0000313" key="1">
    <source>
        <dbReference type="EMBL" id="QCD60284.1"/>
    </source>
</evidence>
<dbReference type="AlphaFoldDB" id="A0A6G5RR10"/>
<gene>
    <name evidence="1" type="ORF">CEB94_40265</name>
</gene>
<evidence type="ECO:0000313" key="2">
    <source>
        <dbReference type="Proteomes" id="UP000495940"/>
    </source>
</evidence>
<sequence>MVTVPLAGSSLASVLHFCANVQDWPYLPNHAYNALDKAIGRRVGAAISQALLNVVPSADASGPTEVVYLDDKITAKDATA</sequence>
<dbReference type="EMBL" id="CP021978">
    <property type="protein sequence ID" value="QCD60284.1"/>
    <property type="molecule type" value="Genomic_DNA"/>
</dbReference>